<dbReference type="EMBL" id="CP159534">
    <property type="protein sequence ID" value="XCJ69285.1"/>
    <property type="molecule type" value="Genomic_DNA"/>
</dbReference>
<protein>
    <submittedName>
        <fullName evidence="6">Helix-turn-helix domain-containing protein</fullName>
    </submittedName>
</protein>
<dbReference type="PANTHER" id="PTHR30055">
    <property type="entry name" value="HTH-TYPE TRANSCRIPTIONAL REGULATOR RUTR"/>
    <property type="match status" value="1"/>
</dbReference>
<dbReference type="PANTHER" id="PTHR30055:SF234">
    <property type="entry name" value="HTH-TYPE TRANSCRIPTIONAL REGULATOR BETI"/>
    <property type="match status" value="1"/>
</dbReference>
<dbReference type="PRINTS" id="PR00455">
    <property type="entry name" value="HTHTETR"/>
</dbReference>
<proteinExistence type="predicted"/>
<dbReference type="GO" id="GO:0003700">
    <property type="term" value="F:DNA-binding transcription factor activity"/>
    <property type="evidence" value="ECO:0007669"/>
    <property type="project" value="TreeGrafter"/>
</dbReference>
<sequence length="214" mass="23546">MAARRRQATQEWATRTARDRTDAPARGRLLDAAEAVFGRLGYGPATIADITAEAEVSRAGFYVYFASKDEVFRVLARRVRDAFLAAQDVPGVDTDDVAAVTEASTAAFIAAYARHLPLLVLLEQQAHADDEVRALWEEIRERPVRRAARYVRRVAAEGRVHPVVDPLTLSRAVGGMSVEFARTVAARPASYDAAVRDVTTMYRHLLGIGAPDRQ</sequence>
<dbReference type="InterPro" id="IPR009057">
    <property type="entry name" value="Homeodomain-like_sf"/>
</dbReference>
<name>A0AAU8IM69_9ACTN</name>
<feature type="DNA-binding region" description="H-T-H motif" evidence="4">
    <location>
        <begin position="46"/>
        <end position="65"/>
    </location>
</feature>
<feature type="domain" description="HTH tetR-type" evidence="5">
    <location>
        <begin position="23"/>
        <end position="83"/>
    </location>
</feature>
<dbReference type="AlphaFoldDB" id="A0AAU8IM69"/>
<dbReference type="InterPro" id="IPR050109">
    <property type="entry name" value="HTH-type_TetR-like_transc_reg"/>
</dbReference>
<evidence type="ECO:0000313" key="6">
    <source>
        <dbReference type="EMBL" id="XCJ69285.1"/>
    </source>
</evidence>
<organism evidence="6">
    <name type="scientific">Streptomyces tabacisoli</name>
    <dbReference type="NCBI Taxonomy" id="3156398"/>
    <lineage>
        <taxon>Bacteria</taxon>
        <taxon>Bacillati</taxon>
        <taxon>Actinomycetota</taxon>
        <taxon>Actinomycetes</taxon>
        <taxon>Kitasatosporales</taxon>
        <taxon>Streptomycetaceae</taxon>
        <taxon>Streptomyces</taxon>
    </lineage>
</organism>
<dbReference type="KEGG" id="stac:ABII15_04565"/>
<dbReference type="Gene3D" id="1.10.357.10">
    <property type="entry name" value="Tetracycline Repressor, domain 2"/>
    <property type="match status" value="1"/>
</dbReference>
<evidence type="ECO:0000259" key="5">
    <source>
        <dbReference type="PROSITE" id="PS50977"/>
    </source>
</evidence>
<keyword evidence="2 4" id="KW-0238">DNA-binding</keyword>
<dbReference type="Gene3D" id="1.10.10.60">
    <property type="entry name" value="Homeodomain-like"/>
    <property type="match status" value="1"/>
</dbReference>
<evidence type="ECO:0000256" key="2">
    <source>
        <dbReference type="ARBA" id="ARBA00023125"/>
    </source>
</evidence>
<evidence type="ECO:0000256" key="1">
    <source>
        <dbReference type="ARBA" id="ARBA00023015"/>
    </source>
</evidence>
<gene>
    <name evidence="6" type="ORF">ABII15_04565</name>
</gene>
<dbReference type="InterPro" id="IPR001647">
    <property type="entry name" value="HTH_TetR"/>
</dbReference>
<dbReference type="SUPFAM" id="SSF48498">
    <property type="entry name" value="Tetracyclin repressor-like, C-terminal domain"/>
    <property type="match status" value="1"/>
</dbReference>
<evidence type="ECO:0000256" key="3">
    <source>
        <dbReference type="ARBA" id="ARBA00023163"/>
    </source>
</evidence>
<dbReference type="RefSeq" id="WP_353940969.1">
    <property type="nucleotide sequence ID" value="NZ_CP159534.1"/>
</dbReference>
<dbReference type="InterPro" id="IPR023772">
    <property type="entry name" value="DNA-bd_HTH_TetR-type_CS"/>
</dbReference>
<dbReference type="PROSITE" id="PS01081">
    <property type="entry name" value="HTH_TETR_1"/>
    <property type="match status" value="1"/>
</dbReference>
<evidence type="ECO:0000256" key="4">
    <source>
        <dbReference type="PROSITE-ProRule" id="PRU00335"/>
    </source>
</evidence>
<dbReference type="SUPFAM" id="SSF46689">
    <property type="entry name" value="Homeodomain-like"/>
    <property type="match status" value="1"/>
</dbReference>
<reference evidence="6" key="1">
    <citation type="submission" date="2024-06" db="EMBL/GenBank/DDBJ databases">
        <title>Streptomyces sp. strain HUAS MG91 genome sequences.</title>
        <authorList>
            <person name="Mo P."/>
        </authorList>
    </citation>
    <scope>NUCLEOTIDE SEQUENCE</scope>
    <source>
        <strain evidence="6">HUAS MG91</strain>
    </source>
</reference>
<accession>A0AAU8IM69</accession>
<keyword evidence="3" id="KW-0804">Transcription</keyword>
<dbReference type="InterPro" id="IPR036271">
    <property type="entry name" value="Tet_transcr_reg_TetR-rel_C_sf"/>
</dbReference>
<dbReference type="GO" id="GO:0000976">
    <property type="term" value="F:transcription cis-regulatory region binding"/>
    <property type="evidence" value="ECO:0007669"/>
    <property type="project" value="TreeGrafter"/>
</dbReference>
<dbReference type="PROSITE" id="PS50977">
    <property type="entry name" value="HTH_TETR_2"/>
    <property type="match status" value="1"/>
</dbReference>
<dbReference type="Pfam" id="PF00440">
    <property type="entry name" value="TetR_N"/>
    <property type="match status" value="1"/>
</dbReference>
<keyword evidence="1" id="KW-0805">Transcription regulation</keyword>